<feature type="domain" description="Protein NO VEIN C-terminal" evidence="1">
    <location>
        <begin position="258"/>
        <end position="355"/>
    </location>
</feature>
<dbReference type="Pfam" id="PF26345">
    <property type="entry name" value="ScoMcrA_N"/>
    <property type="match status" value="1"/>
</dbReference>
<protein>
    <submittedName>
        <fullName evidence="3">DUF3883 domain-containing protein</fullName>
    </submittedName>
</protein>
<dbReference type="Proteomes" id="UP000516786">
    <property type="component" value="Chromosome"/>
</dbReference>
<dbReference type="Pfam" id="PF13020">
    <property type="entry name" value="NOV_C"/>
    <property type="match status" value="1"/>
</dbReference>
<dbReference type="RefSeq" id="WP_023048732.1">
    <property type="nucleotide sequence ID" value="NZ_CP061723.1"/>
</dbReference>
<evidence type="ECO:0000259" key="1">
    <source>
        <dbReference type="Pfam" id="PF13020"/>
    </source>
</evidence>
<accession>A0ABD7B6E9</accession>
<gene>
    <name evidence="3" type="ORF">ID616_18505</name>
</gene>
<sequence>MTQLSLLKSPAAVQAAMDEFSRLGRVAFLKRYGFDKSRDYMVRNPRTGEPCDSKAIVGVAFGKQFPTQGVLGADDFLGGEMTVVPLLRSLGFEVTRTGQDWTEDEVHATVVDYFEMLRLEADGVGFNKSGHNEVLRKQLRGRSKASVELKHQNISAILAGMGLPFIQGYKPRGNSQLLLRKAVQDYVLRHSTDVGKIVDALEEVKTPAQKTYSAVLIESPVMEERQKLVVPTHPRQRLPRKLDHAARDEANRKLGRLGEDWVIGYEQHRLTEIGHPELFQRLEWISDTQGDGAGYDILSFESPALHRYIEVKATNGGIASSFIVSHNELEFSVEAGGQFYLYRVFQLSGEPKLFILRGDLSNQLYLKPLDFRASFREHFR</sequence>
<organism evidence="3 4">
    <name type="scientific">Pseudomonas putida</name>
    <name type="common">Arthrobacter siderocapsulatus</name>
    <dbReference type="NCBI Taxonomy" id="303"/>
    <lineage>
        <taxon>Bacteria</taxon>
        <taxon>Pseudomonadati</taxon>
        <taxon>Pseudomonadota</taxon>
        <taxon>Gammaproteobacteria</taxon>
        <taxon>Pseudomonadales</taxon>
        <taxon>Pseudomonadaceae</taxon>
        <taxon>Pseudomonas</taxon>
    </lineage>
</organism>
<proteinExistence type="predicted"/>
<name>A0ABD7B6E9_PSEPU</name>
<reference evidence="3 4" key="1">
    <citation type="submission" date="2020-09" db="EMBL/GenBank/DDBJ databases">
        <title>Co-existence of a novel multidrug-resistance efflux pump with carbapenem resistance gene blaVIM-2 in one megaplasmid in Pseudomonas putida.</title>
        <authorList>
            <person name="Peng K."/>
            <person name="Li R."/>
        </authorList>
    </citation>
    <scope>NUCLEOTIDE SEQUENCE [LARGE SCALE GENOMIC DNA]</scope>
    <source>
        <strain evidence="3 4">ZXPA-20</strain>
    </source>
</reference>
<dbReference type="InterPro" id="IPR058807">
    <property type="entry name" value="ScoMcrA_N"/>
</dbReference>
<evidence type="ECO:0000313" key="3">
    <source>
        <dbReference type="EMBL" id="QOC96090.1"/>
    </source>
</evidence>
<dbReference type="InterPro" id="IPR024975">
    <property type="entry name" value="NOV_C"/>
</dbReference>
<feature type="domain" description="ScoMcrA-like N-terminal head" evidence="2">
    <location>
        <begin position="11"/>
        <end position="95"/>
    </location>
</feature>
<dbReference type="EMBL" id="CP061723">
    <property type="protein sequence ID" value="QOC96090.1"/>
    <property type="molecule type" value="Genomic_DNA"/>
</dbReference>
<evidence type="ECO:0000313" key="4">
    <source>
        <dbReference type="Proteomes" id="UP000516786"/>
    </source>
</evidence>
<evidence type="ECO:0000259" key="2">
    <source>
        <dbReference type="Pfam" id="PF26345"/>
    </source>
</evidence>
<dbReference type="AlphaFoldDB" id="A0ABD7B6E9"/>